<evidence type="ECO:0000256" key="4">
    <source>
        <dbReference type="SAM" id="SignalP"/>
    </source>
</evidence>
<dbReference type="InterPro" id="IPR002227">
    <property type="entry name" value="Tyrosinase_Cu-bd"/>
</dbReference>
<dbReference type="Gene3D" id="1.10.1280.10">
    <property type="entry name" value="Di-copper center containing domain from catechol oxidase"/>
    <property type="match status" value="1"/>
</dbReference>
<dbReference type="Pfam" id="PF00264">
    <property type="entry name" value="Tyrosinase"/>
    <property type="match status" value="1"/>
</dbReference>
<dbReference type="Proteomes" id="UP000034164">
    <property type="component" value="Unassembled WGS sequence"/>
</dbReference>
<reference evidence="7" key="1">
    <citation type="journal article" date="2015" name="PLoS Genet.">
        <title>The dynamic genome and transcriptome of the human fungal pathogen Blastomyces and close relative Emmonsia.</title>
        <authorList>
            <person name="Munoz J.F."/>
            <person name="Gauthier G.M."/>
            <person name="Desjardins C.A."/>
            <person name="Gallo J.E."/>
            <person name="Holder J."/>
            <person name="Sullivan T.D."/>
            <person name="Marty A.J."/>
            <person name="Carmen J.C."/>
            <person name="Chen Z."/>
            <person name="Ding L."/>
            <person name="Gujja S."/>
            <person name="Magrini V."/>
            <person name="Misas E."/>
            <person name="Mitreva M."/>
            <person name="Priest M."/>
            <person name="Saif S."/>
            <person name="Whiston E.A."/>
            <person name="Young S."/>
            <person name="Zeng Q."/>
            <person name="Goldman W.E."/>
            <person name="Mardis E.R."/>
            <person name="Taylor J.W."/>
            <person name="McEwen J.G."/>
            <person name="Clay O.K."/>
            <person name="Klein B.S."/>
            <person name="Cuomo C.A."/>
        </authorList>
    </citation>
    <scope>NUCLEOTIDE SEQUENCE [LARGE SCALE GENOMIC DNA]</scope>
    <source>
        <strain evidence="7">UAMH 3008</strain>
    </source>
</reference>
<feature type="chain" id="PRO_5002545612" description="Tyrosinase copper-binding domain-containing protein" evidence="4">
    <location>
        <begin position="23"/>
        <end position="439"/>
    </location>
</feature>
<sequence>MKQHFWASLISFCSILMIGALGGSDTSGRNRHDFVDSGARLLQLQGEANHNLYKALRGHRDIRRHDRAGACNDGYGDCSGDRDMDNGKKNHHRCTPGKLTIRKEWRFLSKTERRKYIEAVYCLQSKPSLFTEREAPGSKNLFDSFTVVHITKTQFIHGNFNFLAWHRYFVWAYEKALKEECGYRGVSPYWEWGYDVHDPQKSAVFDGSPYSLGSNGAPLAEREPTYRLLPPPPLPPTGGRSFPAGTGGGCVMFGPFSDLTSNLGPVAMPGGDINNQLRYNPRCLMRDMNPYIGQHYNAFNWSTWTIEESKDIDGFQSRLAGAPGSQDQRDFPLNFFGVHGGGHTFLGGMTGQHSDFYSSPQEPAFFLHHGQIDRLWSIWQWLDIEERRDAIYGTLTLANIPPTRNGTLDDIIDVGPLAPPLPVRDIMSTIDGPFCYLYQ</sequence>
<proteinExistence type="predicted"/>
<feature type="domain" description="Tyrosinase copper-binding" evidence="5">
    <location>
        <begin position="157"/>
        <end position="174"/>
    </location>
</feature>
<dbReference type="GO" id="GO:0016491">
    <property type="term" value="F:oxidoreductase activity"/>
    <property type="evidence" value="ECO:0007669"/>
    <property type="project" value="UniProtKB-KW"/>
</dbReference>
<organism evidence="6 7">
    <name type="scientific">[Emmonsia] crescens</name>
    <dbReference type="NCBI Taxonomy" id="73230"/>
    <lineage>
        <taxon>Eukaryota</taxon>
        <taxon>Fungi</taxon>
        <taxon>Dikarya</taxon>
        <taxon>Ascomycota</taxon>
        <taxon>Pezizomycotina</taxon>
        <taxon>Eurotiomycetes</taxon>
        <taxon>Eurotiomycetidae</taxon>
        <taxon>Onygenales</taxon>
        <taxon>Ajellomycetaceae</taxon>
        <taxon>Emergomyces</taxon>
    </lineage>
</organism>
<dbReference type="PROSITE" id="PS00497">
    <property type="entry name" value="TYROSINASE_1"/>
    <property type="match status" value="1"/>
</dbReference>
<dbReference type="VEuPathDB" id="FungiDB:EMCG_06673"/>
<dbReference type="GO" id="GO:0046872">
    <property type="term" value="F:metal ion binding"/>
    <property type="evidence" value="ECO:0007669"/>
    <property type="project" value="UniProtKB-KW"/>
</dbReference>
<dbReference type="InterPro" id="IPR050316">
    <property type="entry name" value="Tyrosinase/Hemocyanin"/>
</dbReference>
<evidence type="ECO:0000256" key="3">
    <source>
        <dbReference type="ARBA" id="ARBA00023008"/>
    </source>
</evidence>
<feature type="signal peptide" evidence="4">
    <location>
        <begin position="1"/>
        <end position="22"/>
    </location>
</feature>
<dbReference type="InterPro" id="IPR008922">
    <property type="entry name" value="Di-copper_centre_dom_sf"/>
</dbReference>
<evidence type="ECO:0000259" key="5">
    <source>
        <dbReference type="PROSITE" id="PS00497"/>
    </source>
</evidence>
<dbReference type="PRINTS" id="PR00092">
    <property type="entry name" value="TYROSINASE"/>
</dbReference>
<comment type="caution">
    <text evidence="6">The sequence shown here is derived from an EMBL/GenBank/DDBJ whole genome shotgun (WGS) entry which is preliminary data.</text>
</comment>
<keyword evidence="2" id="KW-0560">Oxidoreductase</keyword>
<dbReference type="AlphaFoldDB" id="A0A0G2IAS2"/>
<keyword evidence="1" id="KW-0479">Metal-binding</keyword>
<dbReference type="SUPFAM" id="SSF48056">
    <property type="entry name" value="Di-copper centre-containing domain"/>
    <property type="match status" value="1"/>
</dbReference>
<name>A0A0G2IAS2_9EURO</name>
<keyword evidence="3" id="KW-0186">Copper</keyword>
<dbReference type="OrthoDB" id="6132182at2759"/>
<dbReference type="PANTHER" id="PTHR11474">
    <property type="entry name" value="TYROSINASE FAMILY MEMBER"/>
    <property type="match status" value="1"/>
</dbReference>
<evidence type="ECO:0000256" key="1">
    <source>
        <dbReference type="ARBA" id="ARBA00022723"/>
    </source>
</evidence>
<accession>A0A0G2IAS2</accession>
<protein>
    <recommendedName>
        <fullName evidence="5">Tyrosinase copper-binding domain-containing protein</fullName>
    </recommendedName>
</protein>
<dbReference type="PANTHER" id="PTHR11474:SF125">
    <property type="entry name" value="N-ACETYL-6-HYDROXYTRYPTOPHAN OXIDASE IVOB-RELATED"/>
    <property type="match status" value="1"/>
</dbReference>
<evidence type="ECO:0000313" key="6">
    <source>
        <dbReference type="EMBL" id="KKZ67613.1"/>
    </source>
</evidence>
<evidence type="ECO:0000256" key="2">
    <source>
        <dbReference type="ARBA" id="ARBA00023002"/>
    </source>
</evidence>
<dbReference type="EMBL" id="LCZI01000217">
    <property type="protein sequence ID" value="KKZ67613.1"/>
    <property type="molecule type" value="Genomic_DNA"/>
</dbReference>
<keyword evidence="4" id="KW-0732">Signal</keyword>
<gene>
    <name evidence="6" type="ORF">EMCG_06673</name>
</gene>
<evidence type="ECO:0000313" key="7">
    <source>
        <dbReference type="Proteomes" id="UP000034164"/>
    </source>
</evidence>